<feature type="transmembrane region" description="Helical" evidence="5">
    <location>
        <begin position="77"/>
        <end position="99"/>
    </location>
</feature>
<keyword evidence="8" id="KW-1185">Reference proteome</keyword>
<feature type="transmembrane region" description="Helical" evidence="5">
    <location>
        <begin position="340"/>
        <end position="361"/>
    </location>
</feature>
<dbReference type="InterPro" id="IPR051533">
    <property type="entry name" value="WaaL-like"/>
</dbReference>
<evidence type="ECO:0000256" key="3">
    <source>
        <dbReference type="ARBA" id="ARBA00022989"/>
    </source>
</evidence>
<feature type="domain" description="O-antigen ligase-related" evidence="6">
    <location>
        <begin position="195"/>
        <end position="352"/>
    </location>
</feature>
<evidence type="ECO:0000256" key="4">
    <source>
        <dbReference type="ARBA" id="ARBA00023136"/>
    </source>
</evidence>
<keyword evidence="2 5" id="KW-0812">Transmembrane</keyword>
<name>A0A9X2XXZ8_9BACT</name>
<feature type="transmembrane region" description="Helical" evidence="5">
    <location>
        <begin position="6"/>
        <end position="33"/>
    </location>
</feature>
<dbReference type="Pfam" id="PF04932">
    <property type="entry name" value="Wzy_C"/>
    <property type="match status" value="1"/>
</dbReference>
<dbReference type="PANTHER" id="PTHR37422">
    <property type="entry name" value="TEICHURONIC ACID BIOSYNTHESIS PROTEIN TUAE"/>
    <property type="match status" value="1"/>
</dbReference>
<dbReference type="EMBL" id="JAOTIF010000015">
    <property type="protein sequence ID" value="MCU7550846.1"/>
    <property type="molecule type" value="Genomic_DNA"/>
</dbReference>
<dbReference type="GO" id="GO:0016874">
    <property type="term" value="F:ligase activity"/>
    <property type="evidence" value="ECO:0007669"/>
    <property type="project" value="UniProtKB-KW"/>
</dbReference>
<evidence type="ECO:0000256" key="2">
    <source>
        <dbReference type="ARBA" id="ARBA00022692"/>
    </source>
</evidence>
<gene>
    <name evidence="7" type="ORF">OCK74_17130</name>
</gene>
<accession>A0A9X2XXZ8</accession>
<evidence type="ECO:0000256" key="1">
    <source>
        <dbReference type="ARBA" id="ARBA00004141"/>
    </source>
</evidence>
<comment type="caution">
    <text evidence="7">The sequence shown here is derived from an EMBL/GenBank/DDBJ whole genome shotgun (WGS) entry which is preliminary data.</text>
</comment>
<evidence type="ECO:0000313" key="7">
    <source>
        <dbReference type="EMBL" id="MCU7550846.1"/>
    </source>
</evidence>
<dbReference type="PANTHER" id="PTHR37422:SF13">
    <property type="entry name" value="LIPOPOLYSACCHARIDE BIOSYNTHESIS PROTEIN PA4999-RELATED"/>
    <property type="match status" value="1"/>
</dbReference>
<protein>
    <submittedName>
        <fullName evidence="7">O-antigen ligase family protein</fullName>
    </submittedName>
</protein>
<evidence type="ECO:0000313" key="8">
    <source>
        <dbReference type="Proteomes" id="UP001155483"/>
    </source>
</evidence>
<dbReference type="Proteomes" id="UP001155483">
    <property type="component" value="Unassembled WGS sequence"/>
</dbReference>
<keyword evidence="4 5" id="KW-0472">Membrane</keyword>
<organism evidence="7 8">
    <name type="scientific">Paraflavisolibacter caeni</name>
    <dbReference type="NCBI Taxonomy" id="2982496"/>
    <lineage>
        <taxon>Bacteria</taxon>
        <taxon>Pseudomonadati</taxon>
        <taxon>Bacteroidota</taxon>
        <taxon>Chitinophagia</taxon>
        <taxon>Chitinophagales</taxon>
        <taxon>Chitinophagaceae</taxon>
        <taxon>Paraflavisolibacter</taxon>
    </lineage>
</organism>
<keyword evidence="7" id="KW-0436">Ligase</keyword>
<comment type="subcellular location">
    <subcellularLocation>
        <location evidence="1">Membrane</location>
        <topology evidence="1">Multi-pass membrane protein</topology>
    </subcellularLocation>
</comment>
<feature type="transmembrane region" description="Helical" evidence="5">
    <location>
        <begin position="238"/>
        <end position="257"/>
    </location>
</feature>
<reference evidence="7" key="1">
    <citation type="submission" date="2022-09" db="EMBL/GenBank/DDBJ databases">
        <authorList>
            <person name="Yuan C."/>
            <person name="Ke Z."/>
        </authorList>
    </citation>
    <scope>NUCLEOTIDE SEQUENCE</scope>
    <source>
        <strain evidence="7">LB-8</strain>
    </source>
</reference>
<proteinExistence type="predicted"/>
<keyword evidence="3 5" id="KW-1133">Transmembrane helix</keyword>
<feature type="transmembrane region" description="Helical" evidence="5">
    <location>
        <begin position="163"/>
        <end position="181"/>
    </location>
</feature>
<dbReference type="AlphaFoldDB" id="A0A9X2XXZ8"/>
<feature type="transmembrane region" description="Helical" evidence="5">
    <location>
        <begin position="53"/>
        <end position="71"/>
    </location>
</feature>
<dbReference type="RefSeq" id="WP_279298283.1">
    <property type="nucleotide sequence ID" value="NZ_JAOTIF010000015.1"/>
</dbReference>
<feature type="transmembrane region" description="Helical" evidence="5">
    <location>
        <begin position="111"/>
        <end position="128"/>
    </location>
</feature>
<sequence>MERIYYYSILLIAFILPSPYCGLTLALLAIVFVCWLHAGDYKNIPKIIKQPQVFFPFAFYLFLAAGLLYTAHPSKVFSGLSTQIAFALFPLVIGSSSIINKRLIKASGQMFLVSLSFFLFISICYALFDTVRTGERSIMIEESLYSKFRSFGLTSVFRNWHPTYVAMFANLGIAIQLHYCLEAFSKKQIILSTLVVLFLGICLVLLNSLTGIACFVLIGFYYFNKVSSRLHINKRVKSGVLIAAFLGLLSLFFFNPFQNEKIDSLKNKAFIITDNQEQRNLLTMRLAKWETHIDIFKEHWLGGTTFGDINYIRKDTYIAKGYQDLAHYNYNAHNQYLEVLATYGIVGVFIFLGLLLSPIFQSNKYPLFIPFLFIVSITFLTESILVRQQGILFFMFFYALYTHRGFKDTQQDQCSTINQQF</sequence>
<evidence type="ECO:0000256" key="5">
    <source>
        <dbReference type="SAM" id="Phobius"/>
    </source>
</evidence>
<feature type="transmembrane region" description="Helical" evidence="5">
    <location>
        <begin position="367"/>
        <end position="386"/>
    </location>
</feature>
<evidence type="ECO:0000259" key="6">
    <source>
        <dbReference type="Pfam" id="PF04932"/>
    </source>
</evidence>
<dbReference type="GO" id="GO:0016020">
    <property type="term" value="C:membrane"/>
    <property type="evidence" value="ECO:0007669"/>
    <property type="project" value="UniProtKB-SubCell"/>
</dbReference>
<reference evidence="7" key="2">
    <citation type="submission" date="2023-04" db="EMBL/GenBank/DDBJ databases">
        <title>Paracnuella aquatica gen. nov., sp. nov., a member of the family Chitinophagaceae isolated from a hot spring.</title>
        <authorList>
            <person name="Wang C."/>
        </authorList>
    </citation>
    <scope>NUCLEOTIDE SEQUENCE</scope>
    <source>
        <strain evidence="7">LB-8</strain>
    </source>
</reference>
<dbReference type="InterPro" id="IPR007016">
    <property type="entry name" value="O-antigen_ligase-rel_domated"/>
</dbReference>
<feature type="transmembrane region" description="Helical" evidence="5">
    <location>
        <begin position="193"/>
        <end position="223"/>
    </location>
</feature>